<organism evidence="1 2">
    <name type="scientific">Pleurodeles waltl</name>
    <name type="common">Iberian ribbed newt</name>
    <dbReference type="NCBI Taxonomy" id="8319"/>
    <lineage>
        <taxon>Eukaryota</taxon>
        <taxon>Metazoa</taxon>
        <taxon>Chordata</taxon>
        <taxon>Craniata</taxon>
        <taxon>Vertebrata</taxon>
        <taxon>Euteleostomi</taxon>
        <taxon>Amphibia</taxon>
        <taxon>Batrachia</taxon>
        <taxon>Caudata</taxon>
        <taxon>Salamandroidea</taxon>
        <taxon>Salamandridae</taxon>
        <taxon>Pleurodelinae</taxon>
        <taxon>Pleurodeles</taxon>
    </lineage>
</organism>
<dbReference type="EMBL" id="JANPWB010000016">
    <property type="protein sequence ID" value="KAJ1081729.1"/>
    <property type="molecule type" value="Genomic_DNA"/>
</dbReference>
<proteinExistence type="predicted"/>
<accession>A0AAV7KT55</accession>
<evidence type="ECO:0000313" key="1">
    <source>
        <dbReference type="EMBL" id="KAJ1081729.1"/>
    </source>
</evidence>
<dbReference type="Proteomes" id="UP001066276">
    <property type="component" value="Chromosome 12"/>
</dbReference>
<reference evidence="1" key="1">
    <citation type="journal article" date="2022" name="bioRxiv">
        <title>Sequencing and chromosome-scale assembly of the giantPleurodeles waltlgenome.</title>
        <authorList>
            <person name="Brown T."/>
            <person name="Elewa A."/>
            <person name="Iarovenko S."/>
            <person name="Subramanian E."/>
            <person name="Araus A.J."/>
            <person name="Petzold A."/>
            <person name="Susuki M."/>
            <person name="Suzuki K.-i.T."/>
            <person name="Hayashi T."/>
            <person name="Toyoda A."/>
            <person name="Oliveira C."/>
            <person name="Osipova E."/>
            <person name="Leigh N.D."/>
            <person name="Simon A."/>
            <person name="Yun M.H."/>
        </authorList>
    </citation>
    <scope>NUCLEOTIDE SEQUENCE</scope>
    <source>
        <strain evidence="1">20211129_DDA</strain>
        <tissue evidence="1">Liver</tissue>
    </source>
</reference>
<keyword evidence="2" id="KW-1185">Reference proteome</keyword>
<evidence type="ECO:0000313" key="2">
    <source>
        <dbReference type="Proteomes" id="UP001066276"/>
    </source>
</evidence>
<gene>
    <name evidence="1" type="ORF">NDU88_001906</name>
</gene>
<name>A0AAV7KT55_PLEWA</name>
<dbReference type="AlphaFoldDB" id="A0AAV7KT55"/>
<protein>
    <submittedName>
        <fullName evidence="1">Uncharacterized protein</fullName>
    </submittedName>
</protein>
<sequence length="150" mass="16253">MLAWLLRCERPLPVILSLCGPVGDMIMGQERVSYLLLDHLRGVYASPLHVDDTLVDGFLAGLQLPGLMEAQESDLEGNIQLEELQEALLAMPSGKAQGPDGLPAEFFQTYSATLVPSLLKKLCERHGGSTDCTYERGIDSYGTKTGEGSN</sequence>
<comment type="caution">
    <text evidence="1">The sequence shown here is derived from an EMBL/GenBank/DDBJ whole genome shotgun (WGS) entry which is preliminary data.</text>
</comment>